<accession>A0A0E9VAL4</accession>
<evidence type="ECO:0000313" key="1">
    <source>
        <dbReference type="EMBL" id="JAH75071.1"/>
    </source>
</evidence>
<reference evidence="1" key="2">
    <citation type="journal article" date="2015" name="Fish Shellfish Immunol.">
        <title>Early steps in the European eel (Anguilla anguilla)-Vibrio vulnificus interaction in the gills: Role of the RtxA13 toxin.</title>
        <authorList>
            <person name="Callol A."/>
            <person name="Pajuelo D."/>
            <person name="Ebbesson L."/>
            <person name="Teles M."/>
            <person name="MacKenzie S."/>
            <person name="Amaro C."/>
        </authorList>
    </citation>
    <scope>NUCLEOTIDE SEQUENCE</scope>
</reference>
<name>A0A0E9VAL4_ANGAN</name>
<sequence length="38" mass="4818">MSKKYWHYLHKQLNQTQKLFAEKVVGQLAYRMFMWKKK</sequence>
<protein>
    <submittedName>
        <fullName evidence="1">Uncharacterized protein</fullName>
    </submittedName>
</protein>
<dbReference type="AlphaFoldDB" id="A0A0E9VAL4"/>
<proteinExistence type="predicted"/>
<dbReference type="EMBL" id="GBXM01033506">
    <property type="protein sequence ID" value="JAH75071.1"/>
    <property type="molecule type" value="Transcribed_RNA"/>
</dbReference>
<organism evidence="1">
    <name type="scientific">Anguilla anguilla</name>
    <name type="common">European freshwater eel</name>
    <name type="synonym">Muraena anguilla</name>
    <dbReference type="NCBI Taxonomy" id="7936"/>
    <lineage>
        <taxon>Eukaryota</taxon>
        <taxon>Metazoa</taxon>
        <taxon>Chordata</taxon>
        <taxon>Craniata</taxon>
        <taxon>Vertebrata</taxon>
        <taxon>Euteleostomi</taxon>
        <taxon>Actinopterygii</taxon>
        <taxon>Neopterygii</taxon>
        <taxon>Teleostei</taxon>
        <taxon>Anguilliformes</taxon>
        <taxon>Anguillidae</taxon>
        <taxon>Anguilla</taxon>
    </lineage>
</organism>
<reference evidence="1" key="1">
    <citation type="submission" date="2014-11" db="EMBL/GenBank/DDBJ databases">
        <authorList>
            <person name="Amaro Gonzalez C."/>
        </authorList>
    </citation>
    <scope>NUCLEOTIDE SEQUENCE</scope>
</reference>